<protein>
    <recommendedName>
        <fullName evidence="6">FecR protein domain-containing protein</fullName>
    </recommendedName>
</protein>
<feature type="domain" description="Protein FecR C-terminal" evidence="3">
    <location>
        <begin position="267"/>
        <end position="330"/>
    </location>
</feature>
<evidence type="ECO:0008006" key="6">
    <source>
        <dbReference type="Google" id="ProtNLM"/>
    </source>
</evidence>
<dbReference type="Gene3D" id="2.60.120.1440">
    <property type="match status" value="1"/>
</dbReference>
<keyword evidence="5" id="KW-1185">Reference proteome</keyword>
<dbReference type="GO" id="GO:0016989">
    <property type="term" value="F:sigma factor antagonist activity"/>
    <property type="evidence" value="ECO:0007669"/>
    <property type="project" value="TreeGrafter"/>
</dbReference>
<dbReference type="Pfam" id="PF16344">
    <property type="entry name" value="FecR_C"/>
    <property type="match status" value="1"/>
</dbReference>
<evidence type="ECO:0000313" key="4">
    <source>
        <dbReference type="EMBL" id="KKB55773.1"/>
    </source>
</evidence>
<evidence type="ECO:0000259" key="3">
    <source>
        <dbReference type="Pfam" id="PF16344"/>
    </source>
</evidence>
<dbReference type="FunFam" id="2.60.120.1440:FF:000001">
    <property type="entry name" value="Putative anti-sigma factor"/>
    <property type="match status" value="1"/>
</dbReference>
<dbReference type="STRING" id="1203610.HMPREF1536_03248"/>
<sequence length="350" mass="40757">MENKELLDLEKETLLLKYTQKQTTAEEAELVESWLNGSEEYRQESQAVRQVLKLKSRIDEHKSFGLPEAFVEVNRKLDKRSRKRLWISHLSRVAAIISIPLLISTLTFGYLFFERNATDIERRIKFMEVTSAPGMVTRLELPDNSKVCLNAGSTLRYPTLFAGNTREVELTGEGYFEVQSDKEHPFFVTTKSGLKVMAHGTQFNVNTYEEREEVEAILVEGKVDIHSSDKFIAGLKPGEQLSYNKQTKKYVIQKVNLYENTAWKDGKLVFRNTSLDEVFRILGHRFNVEIVLHNQKKENEYNCWATFTNETIYQIFSYLEEATPIRWKVNTMKQNNDSTFAKQQIDVWLK</sequence>
<keyword evidence="1" id="KW-0472">Membrane</keyword>
<evidence type="ECO:0000256" key="1">
    <source>
        <dbReference type="SAM" id="Phobius"/>
    </source>
</evidence>
<dbReference type="PIRSF" id="PIRSF018266">
    <property type="entry name" value="FecR"/>
    <property type="match status" value="1"/>
</dbReference>
<comment type="caution">
    <text evidence="4">The sequence shown here is derived from an EMBL/GenBank/DDBJ whole genome shotgun (WGS) entry which is preliminary data.</text>
</comment>
<dbReference type="HOGENOM" id="CLU_050192_2_3_10"/>
<feature type="transmembrane region" description="Helical" evidence="1">
    <location>
        <begin position="90"/>
        <end position="113"/>
    </location>
</feature>
<keyword evidence="1" id="KW-1133">Transmembrane helix</keyword>
<dbReference type="Gene3D" id="3.55.50.30">
    <property type="match status" value="1"/>
</dbReference>
<keyword evidence="1" id="KW-0812">Transmembrane</keyword>
<dbReference type="RefSeq" id="WP_052349763.1">
    <property type="nucleotide sequence ID" value="NZ_AUAE01000008.1"/>
</dbReference>
<dbReference type="EMBL" id="AQHW01000015">
    <property type="protein sequence ID" value="KKB55773.1"/>
    <property type="molecule type" value="Genomic_DNA"/>
</dbReference>
<gene>
    <name evidence="4" type="ORF">HMPREF1536_03248</name>
</gene>
<dbReference type="InterPro" id="IPR006860">
    <property type="entry name" value="FecR"/>
</dbReference>
<dbReference type="PANTHER" id="PTHR30273:SF2">
    <property type="entry name" value="PROTEIN FECR"/>
    <property type="match status" value="1"/>
</dbReference>
<dbReference type="InterPro" id="IPR032508">
    <property type="entry name" value="FecR_C"/>
</dbReference>
<reference evidence="4 5" key="1">
    <citation type="submission" date="2013-04" db="EMBL/GenBank/DDBJ databases">
        <title>The Genome Sequence of Parabacteroides gordonii DSM 23371.</title>
        <authorList>
            <consortium name="The Broad Institute Genomics Platform"/>
            <person name="Earl A."/>
            <person name="Ward D."/>
            <person name="Feldgarden M."/>
            <person name="Gevers D."/>
            <person name="Martens E."/>
            <person name="Sakamoto M."/>
            <person name="Benno Y."/>
            <person name="Suzuki N."/>
            <person name="Matsunaga N."/>
            <person name="Koshihara K."/>
            <person name="Seki M."/>
            <person name="Komiya H."/>
            <person name="Walker B."/>
            <person name="Young S."/>
            <person name="Zeng Q."/>
            <person name="Gargeya S."/>
            <person name="Fitzgerald M."/>
            <person name="Haas B."/>
            <person name="Abouelleil A."/>
            <person name="Allen A.W."/>
            <person name="Alvarado L."/>
            <person name="Arachchi H.M."/>
            <person name="Berlin A.M."/>
            <person name="Chapman S.B."/>
            <person name="Gainer-Dewar J."/>
            <person name="Goldberg J."/>
            <person name="Griggs A."/>
            <person name="Gujja S."/>
            <person name="Hansen M."/>
            <person name="Howarth C."/>
            <person name="Imamovic A."/>
            <person name="Ireland A."/>
            <person name="Larimer J."/>
            <person name="McCowan C."/>
            <person name="Murphy C."/>
            <person name="Pearson M."/>
            <person name="Poon T.W."/>
            <person name="Priest M."/>
            <person name="Roberts A."/>
            <person name="Saif S."/>
            <person name="Shea T."/>
            <person name="Sisk P."/>
            <person name="Sykes S."/>
            <person name="Wortman J."/>
            <person name="Nusbaum C."/>
            <person name="Birren B."/>
        </authorList>
    </citation>
    <scope>NUCLEOTIDE SEQUENCE [LARGE SCALE GENOMIC DNA]</scope>
    <source>
        <strain evidence="4 5">MS-1</strain>
    </source>
</reference>
<dbReference type="PATRIC" id="fig|1203610.3.peg.3311"/>
<evidence type="ECO:0000313" key="5">
    <source>
        <dbReference type="Proteomes" id="UP000033035"/>
    </source>
</evidence>
<dbReference type="AlphaFoldDB" id="A0A0F5JDH1"/>
<dbReference type="PANTHER" id="PTHR30273">
    <property type="entry name" value="PERIPLASMIC SIGNAL SENSOR AND SIGMA FACTOR ACTIVATOR FECR-RELATED"/>
    <property type="match status" value="1"/>
</dbReference>
<dbReference type="Proteomes" id="UP000033035">
    <property type="component" value="Unassembled WGS sequence"/>
</dbReference>
<dbReference type="InterPro" id="IPR012373">
    <property type="entry name" value="Ferrdict_sens_TM"/>
</dbReference>
<name>A0A0F5JDH1_9BACT</name>
<dbReference type="Pfam" id="PF04773">
    <property type="entry name" value="FecR"/>
    <property type="match status" value="1"/>
</dbReference>
<proteinExistence type="predicted"/>
<evidence type="ECO:0000259" key="2">
    <source>
        <dbReference type="Pfam" id="PF04773"/>
    </source>
</evidence>
<organism evidence="4 5">
    <name type="scientific">Parabacteroides gordonii MS-1 = DSM 23371</name>
    <dbReference type="NCBI Taxonomy" id="1203610"/>
    <lineage>
        <taxon>Bacteria</taxon>
        <taxon>Pseudomonadati</taxon>
        <taxon>Bacteroidota</taxon>
        <taxon>Bacteroidia</taxon>
        <taxon>Bacteroidales</taxon>
        <taxon>Tannerellaceae</taxon>
        <taxon>Parabacteroides</taxon>
    </lineage>
</organism>
<accession>A0A0F5JDH1</accession>
<feature type="domain" description="FecR protein" evidence="2">
    <location>
        <begin position="129"/>
        <end position="223"/>
    </location>
</feature>